<accession>A0A1H7WX04</accession>
<dbReference type="EMBL" id="FOBO01000003">
    <property type="protein sequence ID" value="SEM25399.1"/>
    <property type="molecule type" value="Genomic_DNA"/>
</dbReference>
<sequence length="58" mass="6338">MFATLILNAYQQVQGLIVETYTDGQVAISVGDKVFKGWPVSSPRSAALYDRKPELGHA</sequence>
<dbReference type="Proteomes" id="UP000182160">
    <property type="component" value="Unassembled WGS sequence"/>
</dbReference>
<protein>
    <submittedName>
        <fullName evidence="1">Uncharacterized protein</fullName>
    </submittedName>
</protein>
<reference evidence="1 2" key="1">
    <citation type="submission" date="2016-10" db="EMBL/GenBank/DDBJ databases">
        <authorList>
            <person name="de Groot N.N."/>
        </authorList>
    </citation>
    <scope>NUCLEOTIDE SEQUENCE [LARGE SCALE GENOMIC DNA]</scope>
    <source>
        <strain evidence="1 2">DSM 11457</strain>
    </source>
</reference>
<evidence type="ECO:0000313" key="1">
    <source>
        <dbReference type="EMBL" id="SEM25399.1"/>
    </source>
</evidence>
<name>A0A1H7WX04_9RHOB</name>
<proteinExistence type="predicted"/>
<evidence type="ECO:0000313" key="2">
    <source>
        <dbReference type="Proteomes" id="UP000182160"/>
    </source>
</evidence>
<dbReference type="AlphaFoldDB" id="A0A1H7WX04"/>
<organism evidence="1 2">
    <name type="scientific">Roseovarius tolerans</name>
    <dbReference type="NCBI Taxonomy" id="74031"/>
    <lineage>
        <taxon>Bacteria</taxon>
        <taxon>Pseudomonadati</taxon>
        <taxon>Pseudomonadota</taxon>
        <taxon>Alphaproteobacteria</taxon>
        <taxon>Rhodobacterales</taxon>
        <taxon>Roseobacteraceae</taxon>
        <taxon>Roseovarius</taxon>
    </lineage>
</organism>
<gene>
    <name evidence="1" type="ORF">SAMN04488077_103166</name>
</gene>